<dbReference type="Proteomes" id="UP001597318">
    <property type="component" value="Unassembled WGS sequence"/>
</dbReference>
<protein>
    <submittedName>
        <fullName evidence="2">Helix-turn-helix domain-containing protein</fullName>
    </submittedName>
</protein>
<dbReference type="RefSeq" id="WP_247347705.1">
    <property type="nucleotide sequence ID" value="NZ_JBHUIK010000007.1"/>
</dbReference>
<evidence type="ECO:0000313" key="3">
    <source>
        <dbReference type="Proteomes" id="UP001597318"/>
    </source>
</evidence>
<dbReference type="Pfam" id="PF13443">
    <property type="entry name" value="HTH_26"/>
    <property type="match status" value="1"/>
</dbReference>
<gene>
    <name evidence="2" type="ORF">ACFSKK_22265</name>
</gene>
<keyword evidence="3" id="KW-1185">Reference proteome</keyword>
<evidence type="ECO:0000259" key="1">
    <source>
        <dbReference type="Pfam" id="PF13443"/>
    </source>
</evidence>
<sequence>MVQIRSNLANLVKEYNEKNAASLSIRQLSVDIEEQYEVVRRLYNDDMERYPRRLLEKLCSYFNCRIDSILIIESSEKPQENSK</sequence>
<dbReference type="EMBL" id="JBHUIK010000007">
    <property type="protein sequence ID" value="MFD2216404.1"/>
    <property type="molecule type" value="Genomic_DNA"/>
</dbReference>
<name>A0ABW5C3A1_9BACI</name>
<evidence type="ECO:0000313" key="2">
    <source>
        <dbReference type="EMBL" id="MFD2216404.1"/>
    </source>
</evidence>
<proteinExistence type="predicted"/>
<comment type="caution">
    <text evidence="2">The sequence shown here is derived from an EMBL/GenBank/DDBJ whole genome shotgun (WGS) entry which is preliminary data.</text>
</comment>
<dbReference type="InterPro" id="IPR001387">
    <property type="entry name" value="Cro/C1-type_HTH"/>
</dbReference>
<accession>A0ABW5C3A1</accession>
<reference evidence="3" key="1">
    <citation type="journal article" date="2019" name="Int. J. Syst. Evol. Microbiol.">
        <title>The Global Catalogue of Microorganisms (GCM) 10K type strain sequencing project: providing services to taxonomists for standard genome sequencing and annotation.</title>
        <authorList>
            <consortium name="The Broad Institute Genomics Platform"/>
            <consortium name="The Broad Institute Genome Sequencing Center for Infectious Disease"/>
            <person name="Wu L."/>
            <person name="Ma J."/>
        </authorList>
    </citation>
    <scope>NUCLEOTIDE SEQUENCE [LARGE SCALE GENOMIC DNA]</scope>
    <source>
        <strain evidence="3">CGMCC 1.15474</strain>
    </source>
</reference>
<feature type="domain" description="HTH cro/C1-type" evidence="1">
    <location>
        <begin position="22"/>
        <end position="73"/>
    </location>
</feature>
<organism evidence="2 3">
    <name type="scientific">Metabacillus endolithicus</name>
    <dbReference type="NCBI Taxonomy" id="1535204"/>
    <lineage>
        <taxon>Bacteria</taxon>
        <taxon>Bacillati</taxon>
        <taxon>Bacillota</taxon>
        <taxon>Bacilli</taxon>
        <taxon>Bacillales</taxon>
        <taxon>Bacillaceae</taxon>
        <taxon>Metabacillus</taxon>
    </lineage>
</organism>